<evidence type="ECO:0000313" key="2">
    <source>
        <dbReference type="EMBL" id="AKI08217.1"/>
    </source>
</evidence>
<accession>A0A0G2T807</accession>
<protein>
    <submittedName>
        <fullName evidence="2">Protein US32</fullName>
    </submittedName>
</protein>
<dbReference type="EMBL" id="KP745636">
    <property type="protein sequence ID" value="AKI08217.1"/>
    <property type="molecule type" value="Genomic_DNA"/>
</dbReference>
<dbReference type="InterPro" id="IPR004118">
    <property type="entry name" value="HEV_TT_vir_Orf2/Gyrovir_Vp2_N"/>
</dbReference>
<name>A0A0G2T807_HCMV</name>
<evidence type="ECO:0000259" key="1">
    <source>
        <dbReference type="Pfam" id="PF02957"/>
    </source>
</evidence>
<dbReference type="Proteomes" id="UP000121724">
    <property type="component" value="Genome"/>
</dbReference>
<gene>
    <name evidence="2" type="primary">US32</name>
</gene>
<feature type="domain" description="Hepatitis TT virus Orf2/Gyrovirus Vp2 N-terminal" evidence="1">
    <location>
        <begin position="7"/>
        <end position="50"/>
    </location>
</feature>
<evidence type="ECO:0000313" key="3">
    <source>
        <dbReference type="Proteomes" id="UP000121724"/>
    </source>
</evidence>
<sequence>MAMYTSESERDWRRVIHDSHGLWCDCGDWRQHLYCVYDSHFQRRPTTRAERRAANWRRQMRRLHRLWCFCQDWKCHALYAEWDGKESDDESSASSSGEAPEQQVPAWKTVRAFSRAYHHRINRGLRGTPPPRNLPGYEHASEGWRFCSRRERREDDLRTRAEPDRVVFQLGGVPPRRHRETYV</sequence>
<organismHost>
    <name type="scientific">Homo sapiens</name>
    <name type="common">Human</name>
    <dbReference type="NCBI Taxonomy" id="9606"/>
</organismHost>
<organism evidence="2 3">
    <name type="scientific">Human cytomegalovirus</name>
    <name type="common">HHV-5</name>
    <name type="synonym">Human herpesvirus 5</name>
    <dbReference type="NCBI Taxonomy" id="10359"/>
    <lineage>
        <taxon>Viruses</taxon>
        <taxon>Duplodnaviria</taxon>
        <taxon>Heunggongvirae</taxon>
        <taxon>Peploviricota</taxon>
        <taxon>Herviviricetes</taxon>
        <taxon>Herpesvirales</taxon>
        <taxon>Orthoherpesviridae</taxon>
        <taxon>Betaherpesvirinae</taxon>
        <taxon>Cytomegalovirus</taxon>
        <taxon>Cytomegalovirus humanbeta5</taxon>
    </lineage>
</organism>
<reference evidence="2 3" key="1">
    <citation type="journal article" date="2015" name="J. Virol.">
        <title>High-throughput analysis of human cytomegalovirus genome diversity highlights the widespread occurrence of gene-disrupting mutations and pervasive recombination.</title>
        <authorList>
            <person name="Sijmons S."/>
            <person name="Thys K."/>
            <person name="Mbong Ngwese M."/>
            <person name="Van Damme E."/>
            <person name="Dvorak J."/>
            <person name="Van Loock M."/>
            <person name="Li G."/>
            <person name="Tachezy R."/>
            <person name="Busson L."/>
            <person name="Aerssens J."/>
            <person name="Van Ranst M."/>
            <person name="Maes P."/>
        </authorList>
    </citation>
    <scope>NUCLEOTIDE SEQUENCE [LARGE SCALE GENOMIC DNA]</scope>
    <source>
        <strain evidence="2">BE/7/2011</strain>
    </source>
</reference>
<proteinExistence type="predicted"/>
<dbReference type="Pfam" id="PF02957">
    <property type="entry name" value="TT_ORF2-like"/>
    <property type="match status" value="1"/>
</dbReference>